<dbReference type="Gene3D" id="3.40.50.2000">
    <property type="entry name" value="Glycogen Phosphorylase B"/>
    <property type="match status" value="2"/>
</dbReference>
<dbReference type="PANTHER" id="PTHR12526:SF630">
    <property type="entry name" value="GLYCOSYLTRANSFERASE"/>
    <property type="match status" value="1"/>
</dbReference>
<feature type="domain" description="Glycosyl transferase family 1" evidence="1">
    <location>
        <begin position="177"/>
        <end position="343"/>
    </location>
</feature>
<feature type="domain" description="Glycosyltransferase subfamily 4-like N-terminal" evidence="2">
    <location>
        <begin position="13"/>
        <end position="167"/>
    </location>
</feature>
<organism evidence="3 4">
    <name type="scientific">Christiangramia forsetii</name>
    <dbReference type="NCBI Taxonomy" id="411153"/>
    <lineage>
        <taxon>Bacteria</taxon>
        <taxon>Pseudomonadati</taxon>
        <taxon>Bacteroidota</taxon>
        <taxon>Flavobacteriia</taxon>
        <taxon>Flavobacteriales</taxon>
        <taxon>Flavobacteriaceae</taxon>
        <taxon>Christiangramia</taxon>
    </lineage>
</organism>
<sequence length="373" mass="41911">MKILQLVTKRQYRGAEVFAANLSKELLLLGHDIIFVGLYRNDSNILEVPGAQHEDLVKAEKTFSTTLIKNLVKLIKRERPDVIQCNGSDTLKFMVAASFFTSSIPITYRNISMISAWLNGSLKTFIYRKMFKRIDHVTSVGTEAAEDFAVALQYPREQISVIRRGIPQKKIEHSSRASIKEDFGMKSEDRFAVHIGNFSIEKNHEFLLEVFGEIKKINNHLKLVLVGNGVLFEKIKNSIKEFNLQETVFVTGFRNDIPEILAAAHCFVLSSKVEGVPGVILEAAAQKVPAVATNVGGVKEVLINDHTGFIINDFNREKFAEKVIEILTNEALQLKLGSNAKKMVEKDFDPVKNAIKFEDLYRNLMSGSNVAHS</sequence>
<evidence type="ECO:0000259" key="2">
    <source>
        <dbReference type="Pfam" id="PF13439"/>
    </source>
</evidence>
<dbReference type="InterPro" id="IPR028098">
    <property type="entry name" value="Glyco_trans_4-like_N"/>
</dbReference>
<dbReference type="Pfam" id="PF13439">
    <property type="entry name" value="Glyco_transf_4"/>
    <property type="match status" value="1"/>
</dbReference>
<reference evidence="4" key="1">
    <citation type="journal article" date="2019" name="Int. J. Syst. Evol. Microbiol.">
        <title>The Global Catalogue of Microorganisms (GCM) 10K type strain sequencing project: providing services to taxonomists for standard genome sequencing and annotation.</title>
        <authorList>
            <consortium name="The Broad Institute Genomics Platform"/>
            <consortium name="The Broad Institute Genome Sequencing Center for Infectious Disease"/>
            <person name="Wu L."/>
            <person name="Ma J."/>
        </authorList>
    </citation>
    <scope>NUCLEOTIDE SEQUENCE [LARGE SCALE GENOMIC DNA]</scope>
    <source>
        <strain evidence="4">CGMCC 1.15422</strain>
    </source>
</reference>
<evidence type="ECO:0000259" key="1">
    <source>
        <dbReference type="Pfam" id="PF00534"/>
    </source>
</evidence>
<gene>
    <name evidence="3" type="ORF">GCM10011532_08430</name>
</gene>
<dbReference type="InterPro" id="IPR001296">
    <property type="entry name" value="Glyco_trans_1"/>
</dbReference>
<dbReference type="SUPFAM" id="SSF53756">
    <property type="entry name" value="UDP-Glycosyltransferase/glycogen phosphorylase"/>
    <property type="match status" value="1"/>
</dbReference>
<protein>
    <submittedName>
        <fullName evidence="3">Uncharacterized protein</fullName>
    </submittedName>
</protein>
<dbReference type="PANTHER" id="PTHR12526">
    <property type="entry name" value="GLYCOSYLTRANSFERASE"/>
    <property type="match status" value="1"/>
</dbReference>
<dbReference type="EMBL" id="BMIX01000001">
    <property type="protein sequence ID" value="GGG27307.1"/>
    <property type="molecule type" value="Genomic_DNA"/>
</dbReference>
<name>A0ABQ1WEZ1_9FLAO</name>
<accession>A0ABQ1WEZ1</accession>
<dbReference type="RefSeq" id="WP_011709871.1">
    <property type="nucleotide sequence ID" value="NZ_BMIX01000001.1"/>
</dbReference>
<proteinExistence type="predicted"/>
<evidence type="ECO:0000313" key="4">
    <source>
        <dbReference type="Proteomes" id="UP000605733"/>
    </source>
</evidence>
<dbReference type="Pfam" id="PF00534">
    <property type="entry name" value="Glycos_transf_1"/>
    <property type="match status" value="1"/>
</dbReference>
<dbReference type="Proteomes" id="UP000605733">
    <property type="component" value="Unassembled WGS sequence"/>
</dbReference>
<keyword evidence="4" id="KW-1185">Reference proteome</keyword>
<dbReference type="CDD" id="cd03801">
    <property type="entry name" value="GT4_PimA-like"/>
    <property type="match status" value="1"/>
</dbReference>
<comment type="caution">
    <text evidence="3">The sequence shown here is derived from an EMBL/GenBank/DDBJ whole genome shotgun (WGS) entry which is preliminary data.</text>
</comment>
<evidence type="ECO:0000313" key="3">
    <source>
        <dbReference type="EMBL" id="GGG27307.1"/>
    </source>
</evidence>